<feature type="domain" description="Spermatogenesis-associated protein 20-like TRX" evidence="1">
    <location>
        <begin position="18"/>
        <end position="139"/>
    </location>
</feature>
<dbReference type="InterPro" id="IPR036249">
    <property type="entry name" value="Thioredoxin-like_sf"/>
</dbReference>
<dbReference type="PANTHER" id="PTHR42899:SF1">
    <property type="entry name" value="SPERMATOGENESIS-ASSOCIATED PROTEIN 20"/>
    <property type="match status" value="1"/>
</dbReference>
<dbReference type="Pfam" id="PF03190">
    <property type="entry name" value="Thioredox_DsbH"/>
    <property type="match status" value="1"/>
</dbReference>
<dbReference type="AlphaFoldDB" id="A0A934N8X8"/>
<dbReference type="GO" id="GO:0005975">
    <property type="term" value="P:carbohydrate metabolic process"/>
    <property type="evidence" value="ECO:0007669"/>
    <property type="project" value="InterPro"/>
</dbReference>
<dbReference type="Proteomes" id="UP000612893">
    <property type="component" value="Unassembled WGS sequence"/>
</dbReference>
<proteinExistence type="predicted"/>
<evidence type="ECO:0000259" key="1">
    <source>
        <dbReference type="Pfam" id="PF03190"/>
    </source>
</evidence>
<evidence type="ECO:0000313" key="3">
    <source>
        <dbReference type="Proteomes" id="UP000612893"/>
    </source>
</evidence>
<dbReference type="InterPro" id="IPR008928">
    <property type="entry name" value="6-hairpin_glycosidase_sf"/>
</dbReference>
<name>A0A934N8X8_9BACT</name>
<organism evidence="2 3">
    <name type="scientific">Candidatus Nephthysia bennettiae</name>
    <dbReference type="NCBI Taxonomy" id="3127016"/>
    <lineage>
        <taxon>Bacteria</taxon>
        <taxon>Bacillati</taxon>
        <taxon>Candidatus Dormiibacterota</taxon>
        <taxon>Candidatus Dormibacteria</taxon>
        <taxon>Candidatus Dormibacterales</taxon>
        <taxon>Candidatus Dormibacteraceae</taxon>
        <taxon>Candidatus Nephthysia</taxon>
    </lineage>
</organism>
<dbReference type="PIRSF" id="PIRSF006402">
    <property type="entry name" value="UCP006402_thioredoxin"/>
    <property type="match status" value="1"/>
</dbReference>
<keyword evidence="3" id="KW-1185">Reference proteome</keyword>
<dbReference type="Gene3D" id="3.40.30.10">
    <property type="entry name" value="Glutaredoxin"/>
    <property type="match status" value="1"/>
</dbReference>
<evidence type="ECO:0000313" key="2">
    <source>
        <dbReference type="EMBL" id="MBJ7598084.1"/>
    </source>
</evidence>
<dbReference type="RefSeq" id="WP_338200813.1">
    <property type="nucleotide sequence ID" value="NZ_JAEKNR010000093.1"/>
</dbReference>
<dbReference type="EMBL" id="JAEKNR010000093">
    <property type="protein sequence ID" value="MBJ7598084.1"/>
    <property type="molecule type" value="Genomic_DNA"/>
</dbReference>
<gene>
    <name evidence="2" type="ORF">JF922_08355</name>
</gene>
<comment type="caution">
    <text evidence="2">The sequence shown here is derived from an EMBL/GenBank/DDBJ whole genome shotgun (WGS) entry which is preliminary data.</text>
</comment>
<dbReference type="InterPro" id="IPR024705">
    <property type="entry name" value="Ssp411"/>
</dbReference>
<dbReference type="SUPFAM" id="SSF52833">
    <property type="entry name" value="Thioredoxin-like"/>
    <property type="match status" value="1"/>
</dbReference>
<dbReference type="SUPFAM" id="SSF48208">
    <property type="entry name" value="Six-hairpin glycosidases"/>
    <property type="match status" value="1"/>
</dbReference>
<dbReference type="InterPro" id="IPR012341">
    <property type="entry name" value="6hp_glycosidase-like_sf"/>
</dbReference>
<accession>A0A934N8X8</accession>
<dbReference type="PANTHER" id="PTHR42899">
    <property type="entry name" value="SPERMATOGENESIS-ASSOCIATED PROTEIN 20"/>
    <property type="match status" value="1"/>
</dbReference>
<dbReference type="InterPro" id="IPR004879">
    <property type="entry name" value="Ssp411-like_TRX"/>
</dbReference>
<dbReference type="Gene3D" id="1.50.10.10">
    <property type="match status" value="1"/>
</dbReference>
<reference evidence="2" key="1">
    <citation type="submission" date="2020-10" db="EMBL/GenBank/DDBJ databases">
        <title>Ca. Dormibacterota MAGs.</title>
        <authorList>
            <person name="Montgomery K."/>
        </authorList>
    </citation>
    <scope>NUCLEOTIDE SEQUENCE [LARGE SCALE GENOMIC DNA]</scope>
    <source>
        <strain evidence="2">SC8812_S17_10</strain>
    </source>
</reference>
<sequence>MSQHEDSGFHFSPRPNRAHEVSWRSWSPEAFEAAREADKPILLSISAVWCHWCHVMDESTYSDQGVIDLVNEQYVPVRVDNDVRPDVNQRYNMGGWPTTAFLTPQGDILTGATYLPPEQMAGALAKVSSYYRQHKPEIAAEVLEGRKRAGAAVAASAGPLDEGLVDRVLGNVENAYDATYGGFGTAPKFPQTDAIALLAEQSAVKGEPRLLEMARHTLAQMAGGGTYDHVEGGFFRYSTTQDWSVPHFEKMLEDHAGLLSALALTGQAEILDDAVRYLDTVLRDPDTGLYAGSQDADEDYYSRDAGGREQLKAPYVDRRVYVGWNCALAVAFLEADIRLGRPQLRERALQLLERVFQGYSAPEGGLLHTDRAGGQLGDQVWGLLAAVRAGWDGRARELLQHLEERYGDAQLGGYFDHAGGDQLGRLGERLKPLAENSVAAVALHEIGETDRARRALESVASLPRQYGLMAAAFARALDRVRRPQIKVTTTNRELAAAALAAHPYAVVELAGDERAIVCVGTVCLAPATTPEAVAEAVTSRV</sequence>
<protein>
    <submittedName>
        <fullName evidence="2">Thioredoxin domain-containing protein</fullName>
    </submittedName>
</protein>